<evidence type="ECO:0000256" key="2">
    <source>
        <dbReference type="ARBA" id="ARBA00004611"/>
    </source>
</evidence>
<accession>A0A0R3TVS2</accession>
<organism evidence="13">
    <name type="scientific">Rodentolepis nana</name>
    <name type="common">Dwarf tapeworm</name>
    <name type="synonym">Hymenolepis nana</name>
    <dbReference type="NCBI Taxonomy" id="102285"/>
    <lineage>
        <taxon>Eukaryota</taxon>
        <taxon>Metazoa</taxon>
        <taxon>Spiralia</taxon>
        <taxon>Lophotrochozoa</taxon>
        <taxon>Platyhelminthes</taxon>
        <taxon>Cestoda</taxon>
        <taxon>Eucestoda</taxon>
        <taxon>Cyclophyllidea</taxon>
        <taxon>Hymenolepididae</taxon>
        <taxon>Rodentolepis</taxon>
    </lineage>
</organism>
<dbReference type="PANTHER" id="PTHR31598:SF1">
    <property type="entry name" value="DYNEIN REGULATORY COMPLEX PROTEIN 10"/>
    <property type="match status" value="1"/>
</dbReference>
<gene>
    <name evidence="11" type="ORF">HNAJ_LOCUS11922</name>
</gene>
<dbReference type="InterPro" id="IPR042815">
    <property type="entry name" value="DRC10"/>
</dbReference>
<evidence type="ECO:0000313" key="12">
    <source>
        <dbReference type="Proteomes" id="UP000278807"/>
    </source>
</evidence>
<dbReference type="WBParaSite" id="HNAJ_0001193301-mRNA-1">
    <property type="protein sequence ID" value="HNAJ_0001193301-mRNA-1"/>
    <property type="gene ID" value="HNAJ_0001193301"/>
</dbReference>
<comment type="similarity">
    <text evidence="3">Belongs to the DRC10 family.</text>
</comment>
<evidence type="ECO:0000256" key="7">
    <source>
        <dbReference type="ARBA" id="ARBA00023069"/>
    </source>
</evidence>
<sequence length="415" mass="49250">MTSEQGSTAIWNDLPSISDRVTANEKPETECPPKEADLTILKPAQKHVPTIEGKQVMQIMDNCITKVILVSAFPKFTSNLAYYELLLGWKACEQIERYKAASSEYDTIMNGCENVGDLYHFKLNELKERITNTTRQGIHNMLSEAEVTSALIKHYQEWKVEPEGKIRELASYLVQLRSMMHHQLLFSSQETAEREEFLEQTQRHGIRQAQVIQRLEEQWDSMMKKHNKMLETKIQEIERINSCLLSREEEMTAKINEMREGFLKEYKEAREQHKKTVSIMLEEVAAAKKRYEDEIAPVQKQELMIRRRKWMLEDQLYSTIRKMDEQLFKLQSKYDENKKEFDELVKDYDILNAKFEPLKVRYDEVMEIRRKEEEARQQAIKEHFEMIESATFITALYRAYMARKRIRLERKKGIL</sequence>
<keyword evidence="10" id="KW-0175">Coiled coil</keyword>
<keyword evidence="8" id="KW-0206">Cytoskeleton</keyword>
<evidence type="ECO:0000256" key="9">
    <source>
        <dbReference type="ARBA" id="ARBA00023273"/>
    </source>
</evidence>
<dbReference type="PROSITE" id="PS50096">
    <property type="entry name" value="IQ"/>
    <property type="match status" value="1"/>
</dbReference>
<comment type="subcellular location">
    <subcellularLocation>
        <location evidence="2">Cytoplasm</location>
        <location evidence="2">Cytoskeleton</location>
        <location evidence="2">Flagellum axoneme</location>
    </subcellularLocation>
</comment>
<keyword evidence="12" id="KW-1185">Reference proteome</keyword>
<comment type="function">
    <text evidence="1">Component of the nexin-dynein regulatory complex (N-DRC), a key regulator of ciliary/flagellar motility which maintains the alignment and integrity of the distal axoneme and regulates microtubule sliding in motile axonemes.</text>
</comment>
<reference evidence="11 12" key="2">
    <citation type="submission" date="2018-11" db="EMBL/GenBank/DDBJ databases">
        <authorList>
            <consortium name="Pathogen Informatics"/>
        </authorList>
    </citation>
    <scope>NUCLEOTIDE SEQUENCE [LARGE SCALE GENOMIC DNA]</scope>
</reference>
<dbReference type="OrthoDB" id="536093at2759"/>
<evidence type="ECO:0000256" key="4">
    <source>
        <dbReference type="ARBA" id="ARBA00021752"/>
    </source>
</evidence>
<reference evidence="13" key="1">
    <citation type="submission" date="2017-02" db="UniProtKB">
        <authorList>
            <consortium name="WormBaseParasite"/>
        </authorList>
    </citation>
    <scope>IDENTIFICATION</scope>
</reference>
<dbReference type="AlphaFoldDB" id="A0A0R3TVS2"/>
<dbReference type="CDD" id="cd23767">
    <property type="entry name" value="IQCD"/>
    <property type="match status" value="1"/>
</dbReference>
<evidence type="ECO:0000256" key="10">
    <source>
        <dbReference type="SAM" id="Coils"/>
    </source>
</evidence>
<keyword evidence="6" id="KW-0282">Flagellum</keyword>
<dbReference type="Proteomes" id="UP000278807">
    <property type="component" value="Unassembled WGS sequence"/>
</dbReference>
<evidence type="ECO:0000313" key="11">
    <source>
        <dbReference type="EMBL" id="VDO11715.1"/>
    </source>
</evidence>
<dbReference type="STRING" id="102285.A0A0R3TVS2"/>
<name>A0A0R3TVS2_RODNA</name>
<keyword evidence="9" id="KW-0966">Cell projection</keyword>
<evidence type="ECO:0000256" key="1">
    <source>
        <dbReference type="ARBA" id="ARBA00003029"/>
    </source>
</evidence>
<evidence type="ECO:0000256" key="3">
    <source>
        <dbReference type="ARBA" id="ARBA00009071"/>
    </source>
</evidence>
<dbReference type="PANTHER" id="PTHR31598">
    <property type="entry name" value="IQ DOMAIN-CONTAINING PROTEIN D"/>
    <property type="match status" value="1"/>
</dbReference>
<evidence type="ECO:0000256" key="8">
    <source>
        <dbReference type="ARBA" id="ARBA00023212"/>
    </source>
</evidence>
<evidence type="ECO:0000256" key="6">
    <source>
        <dbReference type="ARBA" id="ARBA00022846"/>
    </source>
</evidence>
<feature type="coiled-coil region" evidence="10">
    <location>
        <begin position="320"/>
        <end position="382"/>
    </location>
</feature>
<protein>
    <recommendedName>
        <fullName evidence="4">Dynein regulatory complex protein 10</fullName>
    </recommendedName>
</protein>
<evidence type="ECO:0000256" key="5">
    <source>
        <dbReference type="ARBA" id="ARBA00022490"/>
    </source>
</evidence>
<proteinExistence type="inferred from homology"/>
<keyword evidence="7" id="KW-0969">Cilium</keyword>
<evidence type="ECO:0000313" key="13">
    <source>
        <dbReference type="WBParaSite" id="HNAJ_0001193301-mRNA-1"/>
    </source>
</evidence>
<dbReference type="EMBL" id="UZAE01013890">
    <property type="protein sequence ID" value="VDO11715.1"/>
    <property type="molecule type" value="Genomic_DNA"/>
</dbReference>
<keyword evidence="5" id="KW-0963">Cytoplasm</keyword>